<dbReference type="GO" id="GO:0043565">
    <property type="term" value="F:sequence-specific DNA binding"/>
    <property type="evidence" value="ECO:0007669"/>
    <property type="project" value="InterPro"/>
</dbReference>
<proteinExistence type="predicted"/>
<dbReference type="SUPFAM" id="SSF52317">
    <property type="entry name" value="Class I glutamine amidotransferase-like"/>
    <property type="match status" value="1"/>
</dbReference>
<dbReference type="InterPro" id="IPR002818">
    <property type="entry name" value="DJ-1/PfpI"/>
</dbReference>
<protein>
    <submittedName>
        <fullName evidence="5">HTH-type transcriptional regulator CdhR</fullName>
    </submittedName>
</protein>
<evidence type="ECO:0000313" key="6">
    <source>
        <dbReference type="Proteomes" id="UP000461670"/>
    </source>
</evidence>
<feature type="domain" description="HTH araC/xylS-type" evidence="4">
    <location>
        <begin position="221"/>
        <end position="318"/>
    </location>
</feature>
<organism evidence="5 6">
    <name type="scientific">Paracidovorax wautersii</name>
    <dbReference type="NCBI Taxonomy" id="1177982"/>
    <lineage>
        <taxon>Bacteria</taxon>
        <taxon>Pseudomonadati</taxon>
        <taxon>Pseudomonadota</taxon>
        <taxon>Betaproteobacteria</taxon>
        <taxon>Burkholderiales</taxon>
        <taxon>Comamonadaceae</taxon>
        <taxon>Paracidovorax</taxon>
    </lineage>
</organism>
<dbReference type="InterPro" id="IPR029062">
    <property type="entry name" value="Class_I_gatase-like"/>
</dbReference>
<sequence>MSSAHTSAHTSARTIAIVVYPEFQLLDATGPAEVFAMAHALSAAPAYGVRVVSGPGGRVASSSGLALHTEPVGALAPEAVDTLLVAGGERAAQDARLRRWADQSQAHARRVASVCTGAFLLAHWGWLDGRRATTHWASAHLLAQSFGGVDVEPDRLFIEDGGTWTSGGVTAGIDMALAMVEQDAGRWLASRVARQLNLAVRRPGNQSQYSMVLRGQAGRYADLVDWLREHLAEPMTVERMAQAASQSPRTFHRRFVEETGLTPKAFLETLRLEAVRAALEDGASVKAAAHAAGFGSGSHLDKAFRRRFGLTPSQLRAGDGWREAPVESA</sequence>
<reference evidence="6" key="1">
    <citation type="journal article" date="2020" name="MBio">
        <title>Horizontal gene transfer to a defensive symbiont with a reduced genome amongst a multipartite beetle microbiome.</title>
        <authorList>
            <person name="Waterworth S.C."/>
            <person name="Florez L.V."/>
            <person name="Rees E.R."/>
            <person name="Hertweck C."/>
            <person name="Kaltenpoth M."/>
            <person name="Kwan J.C."/>
        </authorList>
    </citation>
    <scope>NUCLEOTIDE SEQUENCE [LARGE SCALE GENOMIC DNA]</scope>
</reference>
<dbReference type="InterPro" id="IPR018062">
    <property type="entry name" value="HTH_AraC-typ_CS"/>
</dbReference>
<dbReference type="Pfam" id="PF12833">
    <property type="entry name" value="HTH_18"/>
    <property type="match status" value="1"/>
</dbReference>
<dbReference type="PANTHER" id="PTHR43130:SF3">
    <property type="entry name" value="HTH-TYPE TRANSCRIPTIONAL REGULATOR RV1931C"/>
    <property type="match status" value="1"/>
</dbReference>
<dbReference type="Pfam" id="PF01965">
    <property type="entry name" value="DJ-1_PfpI"/>
    <property type="match status" value="1"/>
</dbReference>
<dbReference type="Proteomes" id="UP000461670">
    <property type="component" value="Unassembled WGS sequence"/>
</dbReference>
<dbReference type="AlphaFoldDB" id="A0A7V8FLZ5"/>
<evidence type="ECO:0000259" key="4">
    <source>
        <dbReference type="PROSITE" id="PS01124"/>
    </source>
</evidence>
<evidence type="ECO:0000256" key="3">
    <source>
        <dbReference type="ARBA" id="ARBA00023163"/>
    </source>
</evidence>
<dbReference type="Gene3D" id="1.10.10.60">
    <property type="entry name" value="Homeodomain-like"/>
    <property type="match status" value="1"/>
</dbReference>
<dbReference type="CDD" id="cd03137">
    <property type="entry name" value="GATase1_AraC_1"/>
    <property type="match status" value="1"/>
</dbReference>
<keyword evidence="3" id="KW-0804">Transcription</keyword>
<dbReference type="PROSITE" id="PS00041">
    <property type="entry name" value="HTH_ARAC_FAMILY_1"/>
    <property type="match status" value="1"/>
</dbReference>
<dbReference type="PROSITE" id="PS01124">
    <property type="entry name" value="HTH_ARAC_FAMILY_2"/>
    <property type="match status" value="1"/>
</dbReference>
<dbReference type="InterPro" id="IPR009057">
    <property type="entry name" value="Homeodomain-like_sf"/>
</dbReference>
<keyword evidence="2" id="KW-0238">DNA-binding</keyword>
<dbReference type="Gene3D" id="3.40.50.880">
    <property type="match status" value="1"/>
</dbReference>
<evidence type="ECO:0000256" key="2">
    <source>
        <dbReference type="ARBA" id="ARBA00023125"/>
    </source>
</evidence>
<dbReference type="SUPFAM" id="SSF46689">
    <property type="entry name" value="Homeodomain-like"/>
    <property type="match status" value="2"/>
</dbReference>
<dbReference type="InterPro" id="IPR018060">
    <property type="entry name" value="HTH_AraC"/>
</dbReference>
<dbReference type="GO" id="GO:0003700">
    <property type="term" value="F:DNA-binding transcription factor activity"/>
    <property type="evidence" value="ECO:0007669"/>
    <property type="project" value="InterPro"/>
</dbReference>
<evidence type="ECO:0000256" key="1">
    <source>
        <dbReference type="ARBA" id="ARBA00023015"/>
    </source>
</evidence>
<gene>
    <name evidence="5" type="primary">cdhR_2</name>
    <name evidence="5" type="ORF">GAK30_02939</name>
</gene>
<keyword evidence="1" id="KW-0805">Transcription regulation</keyword>
<dbReference type="PANTHER" id="PTHR43130">
    <property type="entry name" value="ARAC-FAMILY TRANSCRIPTIONAL REGULATOR"/>
    <property type="match status" value="1"/>
</dbReference>
<name>A0A7V8FLZ5_9BURK</name>
<comment type="caution">
    <text evidence="5">The sequence shown here is derived from an EMBL/GenBank/DDBJ whole genome shotgun (WGS) entry which is preliminary data.</text>
</comment>
<dbReference type="SMART" id="SM00342">
    <property type="entry name" value="HTH_ARAC"/>
    <property type="match status" value="1"/>
</dbReference>
<dbReference type="EMBL" id="WNDQ01000049">
    <property type="protein sequence ID" value="KAF1019706.1"/>
    <property type="molecule type" value="Genomic_DNA"/>
</dbReference>
<dbReference type="InterPro" id="IPR052158">
    <property type="entry name" value="INH-QAR"/>
</dbReference>
<accession>A0A7V8FLZ5</accession>
<evidence type="ECO:0000313" key="5">
    <source>
        <dbReference type="EMBL" id="KAF1019706.1"/>
    </source>
</evidence>